<dbReference type="EMBL" id="NPEU01000034">
    <property type="protein sequence ID" value="RAI40734.1"/>
    <property type="molecule type" value="Genomic_DNA"/>
</dbReference>
<organism evidence="2 3">
    <name type="scientific">Rhodoplanes elegans</name>
    <dbReference type="NCBI Taxonomy" id="29408"/>
    <lineage>
        <taxon>Bacteria</taxon>
        <taxon>Pseudomonadati</taxon>
        <taxon>Pseudomonadota</taxon>
        <taxon>Alphaproteobacteria</taxon>
        <taxon>Hyphomicrobiales</taxon>
        <taxon>Nitrobacteraceae</taxon>
        <taxon>Rhodoplanes</taxon>
    </lineage>
</organism>
<sequence length="105" mass="10980">MGRRRLPQRRASETFDLEVAGLTYIVTASRYEDGHLGKVFITSPKLGSAADTAARDAAIVASIALQYGAPVDVIRRALCRDGSGRANGPLGAALDRLAPADGSPT</sequence>
<dbReference type="Proteomes" id="UP000248863">
    <property type="component" value="Unassembled WGS sequence"/>
</dbReference>
<evidence type="ECO:0000256" key="1">
    <source>
        <dbReference type="SAM" id="MobiDB-lite"/>
    </source>
</evidence>
<comment type="caution">
    <text evidence="2">The sequence shown here is derived from an EMBL/GenBank/DDBJ whole genome shotgun (WGS) entry which is preliminary data.</text>
</comment>
<evidence type="ECO:0000313" key="3">
    <source>
        <dbReference type="Proteomes" id="UP000248863"/>
    </source>
</evidence>
<feature type="region of interest" description="Disordered" evidence="1">
    <location>
        <begin position="84"/>
        <end position="105"/>
    </location>
</feature>
<gene>
    <name evidence="2" type="ORF">CH338_05330</name>
</gene>
<keyword evidence="3" id="KW-1185">Reference proteome</keyword>
<proteinExistence type="predicted"/>
<evidence type="ECO:0000313" key="2">
    <source>
        <dbReference type="EMBL" id="RAI40734.1"/>
    </source>
</evidence>
<dbReference type="OrthoDB" id="8020873at2"/>
<name>A0A327KS22_9BRAD</name>
<reference evidence="2 3" key="1">
    <citation type="submission" date="2017-07" db="EMBL/GenBank/DDBJ databases">
        <title>Draft Genome Sequences of Select Purple Nonsulfur Bacteria.</title>
        <authorList>
            <person name="Lasarre B."/>
            <person name="Mckinlay J.B."/>
        </authorList>
    </citation>
    <scope>NUCLEOTIDE SEQUENCE [LARGE SCALE GENOMIC DNA]</scope>
    <source>
        <strain evidence="2 3">DSM 11907</strain>
    </source>
</reference>
<dbReference type="AlphaFoldDB" id="A0A327KS22"/>
<accession>A0A327KS22</accession>
<protein>
    <submittedName>
        <fullName evidence="2">Uncharacterized protein</fullName>
    </submittedName>
</protein>